<feature type="transmembrane region" description="Helical" evidence="1">
    <location>
        <begin position="78"/>
        <end position="97"/>
    </location>
</feature>
<reference evidence="2" key="1">
    <citation type="journal article" date="2014" name="Int. J. Syst. Evol. Microbiol.">
        <title>Complete genome sequence of Corynebacterium casei LMG S-19264T (=DSM 44701T), isolated from a smear-ripened cheese.</title>
        <authorList>
            <consortium name="US DOE Joint Genome Institute (JGI-PGF)"/>
            <person name="Walter F."/>
            <person name="Albersmeier A."/>
            <person name="Kalinowski J."/>
            <person name="Ruckert C."/>
        </authorList>
    </citation>
    <scope>NUCLEOTIDE SEQUENCE</scope>
    <source>
        <strain evidence="2">CGMCC 1.12506</strain>
    </source>
</reference>
<dbReference type="Gene3D" id="1.25.40.10">
    <property type="entry name" value="Tetratricopeptide repeat domain"/>
    <property type="match status" value="1"/>
</dbReference>
<protein>
    <recommendedName>
        <fullName evidence="4">Tetratricopeptide repeat-containing protein</fullName>
    </recommendedName>
</protein>
<keyword evidence="1" id="KW-0812">Transmembrane</keyword>
<proteinExistence type="predicted"/>
<dbReference type="Proteomes" id="UP000625735">
    <property type="component" value="Unassembled WGS sequence"/>
</dbReference>
<gene>
    <name evidence="2" type="ORF">GCM10011343_18630</name>
</gene>
<accession>A0A916Y431</accession>
<dbReference type="EMBL" id="BMFG01000006">
    <property type="protein sequence ID" value="GGD28731.1"/>
    <property type="molecule type" value="Genomic_DNA"/>
</dbReference>
<keyword evidence="3" id="KW-1185">Reference proteome</keyword>
<dbReference type="SUPFAM" id="SSF48452">
    <property type="entry name" value="TPR-like"/>
    <property type="match status" value="1"/>
</dbReference>
<sequence length="202" mass="23668">MGNFGSAQAMITVLKNNKALLGNRKSLFRSKKDYISSKRTYDSISGKFFDYKTASPELLEEIRQKFIKERRKEAIKNGLLLTFIICVCSFLTYLFFISETNSLNKISYEIAPKETKQFRLIIKDGDEWIDAGKFENAIIQYTRAAKLFPNQFEVEYRICLGYSYLCRYDQKECQKGKEIVLQAIEKYPNENKLKELLQFFSD</sequence>
<evidence type="ECO:0000313" key="2">
    <source>
        <dbReference type="EMBL" id="GGD28731.1"/>
    </source>
</evidence>
<evidence type="ECO:0000313" key="3">
    <source>
        <dbReference type="Proteomes" id="UP000625735"/>
    </source>
</evidence>
<dbReference type="RefSeq" id="WP_188362291.1">
    <property type="nucleotide sequence ID" value="NZ_BMFG01000006.1"/>
</dbReference>
<keyword evidence="1" id="KW-0472">Membrane</keyword>
<dbReference type="AlphaFoldDB" id="A0A916Y431"/>
<evidence type="ECO:0008006" key="4">
    <source>
        <dbReference type="Google" id="ProtNLM"/>
    </source>
</evidence>
<dbReference type="InterPro" id="IPR011990">
    <property type="entry name" value="TPR-like_helical_dom_sf"/>
</dbReference>
<name>A0A916Y431_9FLAO</name>
<reference evidence="2" key="2">
    <citation type="submission" date="2020-09" db="EMBL/GenBank/DDBJ databases">
        <authorList>
            <person name="Sun Q."/>
            <person name="Zhou Y."/>
        </authorList>
    </citation>
    <scope>NUCLEOTIDE SEQUENCE</scope>
    <source>
        <strain evidence="2">CGMCC 1.12506</strain>
    </source>
</reference>
<comment type="caution">
    <text evidence="2">The sequence shown here is derived from an EMBL/GenBank/DDBJ whole genome shotgun (WGS) entry which is preliminary data.</text>
</comment>
<keyword evidence="1" id="KW-1133">Transmembrane helix</keyword>
<organism evidence="2 3">
    <name type="scientific">Flavobacterium orientale</name>
    <dbReference type="NCBI Taxonomy" id="1756020"/>
    <lineage>
        <taxon>Bacteria</taxon>
        <taxon>Pseudomonadati</taxon>
        <taxon>Bacteroidota</taxon>
        <taxon>Flavobacteriia</taxon>
        <taxon>Flavobacteriales</taxon>
        <taxon>Flavobacteriaceae</taxon>
        <taxon>Flavobacterium</taxon>
    </lineage>
</organism>
<evidence type="ECO:0000256" key="1">
    <source>
        <dbReference type="SAM" id="Phobius"/>
    </source>
</evidence>